<proteinExistence type="predicted"/>
<protein>
    <submittedName>
        <fullName evidence="1">Uncharacterized protein</fullName>
    </submittedName>
</protein>
<dbReference type="AlphaFoldDB" id="A0A383D2Q0"/>
<sequence length="32" mass="3714">MRYADSRTDPRTRWIWLATCSASRGIPVPPPR</sequence>
<feature type="non-terminal residue" evidence="1">
    <location>
        <position position="32"/>
    </location>
</feature>
<gene>
    <name evidence="1" type="ORF">METZ01_LOCUS491387</name>
</gene>
<reference evidence="1" key="1">
    <citation type="submission" date="2018-05" db="EMBL/GenBank/DDBJ databases">
        <authorList>
            <person name="Lanie J.A."/>
            <person name="Ng W.-L."/>
            <person name="Kazmierczak K.M."/>
            <person name="Andrzejewski T.M."/>
            <person name="Davidsen T.M."/>
            <person name="Wayne K.J."/>
            <person name="Tettelin H."/>
            <person name="Glass J.I."/>
            <person name="Rusch D."/>
            <person name="Podicherti R."/>
            <person name="Tsui H.-C.T."/>
            <person name="Winkler M.E."/>
        </authorList>
    </citation>
    <scope>NUCLEOTIDE SEQUENCE</scope>
</reference>
<organism evidence="1">
    <name type="scientific">marine metagenome</name>
    <dbReference type="NCBI Taxonomy" id="408172"/>
    <lineage>
        <taxon>unclassified sequences</taxon>
        <taxon>metagenomes</taxon>
        <taxon>ecological metagenomes</taxon>
    </lineage>
</organism>
<dbReference type="EMBL" id="UINC01213655">
    <property type="protein sequence ID" value="SVE38533.1"/>
    <property type="molecule type" value="Genomic_DNA"/>
</dbReference>
<name>A0A383D2Q0_9ZZZZ</name>
<accession>A0A383D2Q0</accession>
<evidence type="ECO:0000313" key="1">
    <source>
        <dbReference type="EMBL" id="SVE38533.1"/>
    </source>
</evidence>